<proteinExistence type="predicted"/>
<accession>A0A3P3TB08</accession>
<gene>
    <name evidence="2" type="ORF">EHV15_34520</name>
</gene>
<reference evidence="2 3" key="1">
    <citation type="submission" date="2018-11" db="EMBL/GenBank/DDBJ databases">
        <title>Genome sequencing of Paenibacillus sp. KCOM 3021 (= ChDC PVNT-B20).</title>
        <authorList>
            <person name="Kook J.-K."/>
            <person name="Park S.-N."/>
            <person name="Lim Y.K."/>
        </authorList>
    </citation>
    <scope>NUCLEOTIDE SEQUENCE [LARGE SCALE GENOMIC DNA]</scope>
    <source>
        <strain evidence="2 3">KCOM 3021</strain>
    </source>
</reference>
<dbReference type="Proteomes" id="UP000267017">
    <property type="component" value="Unassembled WGS sequence"/>
</dbReference>
<dbReference type="RefSeq" id="WP_128635800.1">
    <property type="nucleotide sequence ID" value="NZ_RRCN01000002.1"/>
</dbReference>
<keyword evidence="1" id="KW-1133">Transmembrane helix</keyword>
<evidence type="ECO:0000313" key="3">
    <source>
        <dbReference type="Proteomes" id="UP000267017"/>
    </source>
</evidence>
<feature type="transmembrane region" description="Helical" evidence="1">
    <location>
        <begin position="32"/>
        <end position="51"/>
    </location>
</feature>
<protein>
    <submittedName>
        <fullName evidence="2">Uncharacterized protein</fullName>
    </submittedName>
</protein>
<evidence type="ECO:0000313" key="2">
    <source>
        <dbReference type="EMBL" id="RRJ54714.1"/>
    </source>
</evidence>
<organism evidence="2 3">
    <name type="scientific">Paenibacillus oralis</name>
    <dbReference type="NCBI Taxonomy" id="2490856"/>
    <lineage>
        <taxon>Bacteria</taxon>
        <taxon>Bacillati</taxon>
        <taxon>Bacillota</taxon>
        <taxon>Bacilli</taxon>
        <taxon>Bacillales</taxon>
        <taxon>Paenibacillaceae</taxon>
        <taxon>Paenibacillus</taxon>
    </lineage>
</organism>
<keyword evidence="1" id="KW-0472">Membrane</keyword>
<keyword evidence="1" id="KW-0812">Transmembrane</keyword>
<dbReference type="AlphaFoldDB" id="A0A3P3TB08"/>
<dbReference type="EMBL" id="RRCN01000002">
    <property type="protein sequence ID" value="RRJ54714.1"/>
    <property type="molecule type" value="Genomic_DNA"/>
</dbReference>
<evidence type="ECO:0000256" key="1">
    <source>
        <dbReference type="SAM" id="Phobius"/>
    </source>
</evidence>
<comment type="caution">
    <text evidence="2">The sequence shown here is derived from an EMBL/GenBank/DDBJ whole genome shotgun (WGS) entry which is preliminary data.</text>
</comment>
<sequence length="235" mass="27408">MFSFVGRICIQLLAAVLCIFSAIHVESDILKVIFVALSVFNVFLLKFTIYINNKSSIMKSHLEVIDQISEERKREARLKALRSPDPFPKDVEEFREFCKKHIKVDSIVLKSKILFIKMKLGLTISDKDFSDNIFCIYLSVPEAVRDMLYEASDVYSSPDYSKTMSYLTPMQKDDFKWMLKYIFEGDLKDNNGNYIKYDGETFMLTNSEQESVPISQNVKVLSMKQFRKRFYPSII</sequence>
<keyword evidence="3" id="KW-1185">Reference proteome</keyword>
<name>A0A3P3TB08_9BACL</name>